<gene>
    <name evidence="1" type="ORF">AB1Y20_002396</name>
</gene>
<dbReference type="AlphaFoldDB" id="A0AB34JAJ1"/>
<evidence type="ECO:0000313" key="1">
    <source>
        <dbReference type="EMBL" id="KAL1515780.1"/>
    </source>
</evidence>
<proteinExistence type="predicted"/>
<evidence type="ECO:0000313" key="2">
    <source>
        <dbReference type="Proteomes" id="UP001515480"/>
    </source>
</evidence>
<dbReference type="SUPFAM" id="SSF53335">
    <property type="entry name" value="S-adenosyl-L-methionine-dependent methyltransferases"/>
    <property type="match status" value="1"/>
</dbReference>
<dbReference type="EMBL" id="JBGBPQ010000011">
    <property type="protein sequence ID" value="KAL1515780.1"/>
    <property type="molecule type" value="Genomic_DNA"/>
</dbReference>
<sequence length="239" mass="26470">MNTRRHDGKCTATGTCIHPRASLLLALPAAAMPGANCSQLVPHPVDTAPFRSPQAVHSALASRFAGQDIVELGTRRGDGMACFAAVARRAVAVEMDPKYCRWLQARQDRLAAPRFGVSCRDYRKAEADVDGDIITWWQQPPHLIDGAVLRSLRRLQHQGTIRASAQAVVLFDTKFQADLKSFAYLNRSRGWIQWSEQVPFDERQLCCAKHKWRGSCSSICSRASGTFLIAGIPIQNVRT</sequence>
<dbReference type="Gene3D" id="3.40.50.150">
    <property type="entry name" value="Vaccinia Virus protein VP39"/>
    <property type="match status" value="1"/>
</dbReference>
<evidence type="ECO:0008006" key="3">
    <source>
        <dbReference type="Google" id="ProtNLM"/>
    </source>
</evidence>
<comment type="caution">
    <text evidence="1">The sequence shown here is derived from an EMBL/GenBank/DDBJ whole genome shotgun (WGS) entry which is preliminary data.</text>
</comment>
<organism evidence="1 2">
    <name type="scientific">Prymnesium parvum</name>
    <name type="common">Toxic golden alga</name>
    <dbReference type="NCBI Taxonomy" id="97485"/>
    <lineage>
        <taxon>Eukaryota</taxon>
        <taxon>Haptista</taxon>
        <taxon>Haptophyta</taxon>
        <taxon>Prymnesiophyceae</taxon>
        <taxon>Prymnesiales</taxon>
        <taxon>Prymnesiaceae</taxon>
        <taxon>Prymnesium</taxon>
    </lineage>
</organism>
<dbReference type="InterPro" id="IPR029063">
    <property type="entry name" value="SAM-dependent_MTases_sf"/>
</dbReference>
<protein>
    <recommendedName>
        <fullName evidence="3">rRNA adenine N(6)-methyltransferase</fullName>
    </recommendedName>
</protein>
<name>A0AB34JAJ1_PRYPA</name>
<dbReference type="Proteomes" id="UP001515480">
    <property type="component" value="Unassembled WGS sequence"/>
</dbReference>
<reference evidence="1 2" key="1">
    <citation type="journal article" date="2024" name="Science">
        <title>Giant polyketide synthase enzymes in the biosynthesis of giant marine polyether toxins.</title>
        <authorList>
            <person name="Fallon T.R."/>
            <person name="Shende V.V."/>
            <person name="Wierzbicki I.H."/>
            <person name="Pendleton A.L."/>
            <person name="Watervoot N.F."/>
            <person name="Auber R.P."/>
            <person name="Gonzalez D.J."/>
            <person name="Wisecaver J.H."/>
            <person name="Moore B.S."/>
        </authorList>
    </citation>
    <scope>NUCLEOTIDE SEQUENCE [LARGE SCALE GENOMIC DNA]</scope>
    <source>
        <strain evidence="1 2">12B1</strain>
    </source>
</reference>
<accession>A0AB34JAJ1</accession>
<keyword evidence="2" id="KW-1185">Reference proteome</keyword>